<evidence type="ECO:0000313" key="11">
    <source>
        <dbReference type="Proteomes" id="UP000289952"/>
    </source>
</evidence>
<dbReference type="Gene3D" id="1.10.8.100">
    <property type="entry name" value="Ribosomal RNA adenine dimethylase-like, domain 2"/>
    <property type="match status" value="1"/>
</dbReference>
<evidence type="ECO:0000256" key="5">
    <source>
        <dbReference type="ARBA" id="ARBA00022691"/>
    </source>
</evidence>
<dbReference type="GO" id="GO:0005829">
    <property type="term" value="C:cytosol"/>
    <property type="evidence" value="ECO:0007669"/>
    <property type="project" value="TreeGrafter"/>
</dbReference>
<dbReference type="NCBIfam" id="TIGR00755">
    <property type="entry name" value="ksgA"/>
    <property type="match status" value="1"/>
</dbReference>
<protein>
    <recommendedName>
        <fullName evidence="7">Ribosomal RNA small subunit methyltransferase A</fullName>
        <ecNumber evidence="7">2.1.1.182</ecNumber>
    </recommendedName>
    <alternativeName>
        <fullName evidence="7">16S rRNA (adenine(1518)-N(6)/adenine(1519)-N(6))-dimethyltransferase</fullName>
    </alternativeName>
    <alternativeName>
        <fullName evidence="7">16S rRNA dimethyladenosine transferase</fullName>
    </alternativeName>
    <alternativeName>
        <fullName evidence="7">16S rRNA dimethylase</fullName>
    </alternativeName>
    <alternativeName>
        <fullName evidence="7">S-adenosylmethionine-6-N', N'-adenosyl(rRNA) dimethyltransferase</fullName>
    </alternativeName>
</protein>
<dbReference type="InterPro" id="IPR020596">
    <property type="entry name" value="rRNA_Ade_Mease_Trfase_CS"/>
</dbReference>
<dbReference type="RefSeq" id="WP_129621556.1">
    <property type="nucleotide sequence ID" value="NZ_LR214972.1"/>
</dbReference>
<evidence type="ECO:0000256" key="7">
    <source>
        <dbReference type="HAMAP-Rule" id="MF_00607"/>
    </source>
</evidence>
<comment type="subcellular location">
    <subcellularLocation>
        <location evidence="7">Cytoplasm</location>
    </subcellularLocation>
</comment>
<gene>
    <name evidence="7 10" type="primary">ksgA</name>
    <name evidence="7" type="synonym">rsmA</name>
    <name evidence="10" type="ORF">NCTC10118_00434</name>
</gene>
<evidence type="ECO:0000256" key="4">
    <source>
        <dbReference type="ARBA" id="ARBA00022679"/>
    </source>
</evidence>
<evidence type="ECO:0000256" key="8">
    <source>
        <dbReference type="PROSITE-ProRule" id="PRU01026"/>
    </source>
</evidence>
<keyword evidence="3 7" id="KW-0489">Methyltransferase</keyword>
<dbReference type="GO" id="GO:0052908">
    <property type="term" value="F:16S rRNA (adenine(1518)-N(6)/adenine(1519)-N(6))-dimethyltransferase activity"/>
    <property type="evidence" value="ECO:0007669"/>
    <property type="project" value="UniProtKB-EC"/>
</dbReference>
<comment type="catalytic activity">
    <reaction evidence="7">
        <text>adenosine(1518)/adenosine(1519) in 16S rRNA + 4 S-adenosyl-L-methionine = N(6)-dimethyladenosine(1518)/N(6)-dimethyladenosine(1519) in 16S rRNA + 4 S-adenosyl-L-homocysteine + 4 H(+)</text>
        <dbReference type="Rhea" id="RHEA:19609"/>
        <dbReference type="Rhea" id="RHEA-COMP:10232"/>
        <dbReference type="Rhea" id="RHEA-COMP:10233"/>
        <dbReference type="ChEBI" id="CHEBI:15378"/>
        <dbReference type="ChEBI" id="CHEBI:57856"/>
        <dbReference type="ChEBI" id="CHEBI:59789"/>
        <dbReference type="ChEBI" id="CHEBI:74411"/>
        <dbReference type="ChEBI" id="CHEBI:74493"/>
        <dbReference type="EC" id="2.1.1.182"/>
    </reaction>
</comment>
<evidence type="ECO:0000259" key="9">
    <source>
        <dbReference type="SMART" id="SM00650"/>
    </source>
</evidence>
<evidence type="ECO:0000256" key="6">
    <source>
        <dbReference type="ARBA" id="ARBA00022884"/>
    </source>
</evidence>
<dbReference type="InterPro" id="IPR020598">
    <property type="entry name" value="rRNA_Ade_methylase_Trfase_N"/>
</dbReference>
<dbReference type="HAMAP" id="MF_00607">
    <property type="entry name" value="16SrRNA_methyltr_A"/>
    <property type="match status" value="1"/>
</dbReference>
<dbReference type="CDD" id="cd02440">
    <property type="entry name" value="AdoMet_MTases"/>
    <property type="match status" value="1"/>
</dbReference>
<feature type="binding site" evidence="7 8">
    <location>
        <position position="18"/>
    </location>
    <ligand>
        <name>S-adenosyl-L-methionine</name>
        <dbReference type="ChEBI" id="CHEBI:59789"/>
    </ligand>
</feature>
<feature type="binding site" evidence="7 8">
    <location>
        <position position="63"/>
    </location>
    <ligand>
        <name>S-adenosyl-L-methionine</name>
        <dbReference type="ChEBI" id="CHEBI:59789"/>
    </ligand>
</feature>
<dbReference type="OrthoDB" id="9814755at2"/>
<evidence type="ECO:0000256" key="3">
    <source>
        <dbReference type="ARBA" id="ARBA00022603"/>
    </source>
</evidence>
<keyword evidence="1 7" id="KW-0963">Cytoplasm</keyword>
<dbReference type="SMART" id="SM00650">
    <property type="entry name" value="rADc"/>
    <property type="match status" value="1"/>
</dbReference>
<feature type="binding site" evidence="7 8">
    <location>
        <position position="104"/>
    </location>
    <ligand>
        <name>S-adenosyl-L-methionine</name>
        <dbReference type="ChEBI" id="CHEBI:59789"/>
    </ligand>
</feature>
<reference evidence="10 11" key="1">
    <citation type="submission" date="2019-01" db="EMBL/GenBank/DDBJ databases">
        <authorList>
            <consortium name="Pathogen Informatics"/>
        </authorList>
    </citation>
    <scope>NUCLEOTIDE SEQUENCE [LARGE SCALE GENOMIC DNA]</scope>
    <source>
        <strain evidence="10 11">NCTC10118</strain>
    </source>
</reference>
<dbReference type="PANTHER" id="PTHR11727">
    <property type="entry name" value="DIMETHYLADENOSINE TRANSFERASE"/>
    <property type="match status" value="1"/>
</dbReference>
<evidence type="ECO:0000313" key="10">
    <source>
        <dbReference type="EMBL" id="VEU63374.1"/>
    </source>
</evidence>
<feature type="domain" description="Ribosomal RNA adenine methylase transferase N-terminal" evidence="9">
    <location>
        <begin position="23"/>
        <end position="189"/>
    </location>
</feature>
<keyword evidence="2 7" id="KW-0698">rRNA processing</keyword>
<feature type="binding site" evidence="7 8">
    <location>
        <position position="87"/>
    </location>
    <ligand>
        <name>S-adenosyl-L-methionine</name>
        <dbReference type="ChEBI" id="CHEBI:59789"/>
    </ligand>
</feature>
<keyword evidence="11" id="KW-1185">Reference proteome</keyword>
<dbReference type="AlphaFoldDB" id="A0A449AEF5"/>
<dbReference type="PROSITE" id="PS51689">
    <property type="entry name" value="SAM_RNA_A_N6_MT"/>
    <property type="match status" value="1"/>
</dbReference>
<dbReference type="GO" id="GO:0003723">
    <property type="term" value="F:RNA binding"/>
    <property type="evidence" value="ECO:0007669"/>
    <property type="project" value="UniProtKB-UniRule"/>
</dbReference>
<dbReference type="InterPro" id="IPR029063">
    <property type="entry name" value="SAM-dependent_MTases_sf"/>
</dbReference>
<organism evidence="10 11">
    <name type="scientific">Mycoplasmopsis bovirhinis</name>
    <dbReference type="NCBI Taxonomy" id="29553"/>
    <lineage>
        <taxon>Bacteria</taxon>
        <taxon>Bacillati</taxon>
        <taxon>Mycoplasmatota</taxon>
        <taxon>Mycoplasmoidales</taxon>
        <taxon>Metamycoplasmataceae</taxon>
        <taxon>Mycoplasmopsis</taxon>
    </lineage>
</organism>
<dbReference type="EC" id="2.1.1.182" evidence="7"/>
<keyword evidence="6 7" id="KW-0694">RNA-binding</keyword>
<name>A0A449AEF5_9BACT</name>
<dbReference type="InterPro" id="IPR011530">
    <property type="entry name" value="rRNA_adenine_dimethylase"/>
</dbReference>
<proteinExistence type="inferred from homology"/>
<comment type="similarity">
    <text evidence="7">Belongs to the class I-like SAM-binding methyltransferase superfamily. rRNA adenine N(6)-methyltransferase family. RsmA subfamily.</text>
</comment>
<dbReference type="InterPro" id="IPR001737">
    <property type="entry name" value="KsgA/Erm"/>
</dbReference>
<accession>A0A449AEF5</accession>
<sequence>MKKKNHVFAKKKFGQNFLHDKNIIEKIVTLFDIKQQNIVEIGPGRGALTSELVKKAKQVIAFEIDKDMVDVLNQNINSNNLDLRHQDFLKSDLSNLPTSIVIANIPYYITTDILFKIFEHRDKFSKTILMVQKEVAQRLIAKYKTYDYSKLTVSAQYLAKVNLEFVVPASCFIPAPKVDSAIVSFEFYPNISNQYWLRLKEFFKVCFANRRKKLIFSLKLKYSLEKINAAYQKLHLNENTRIQELQISEIINLYQELEK</sequence>
<evidence type="ECO:0000256" key="2">
    <source>
        <dbReference type="ARBA" id="ARBA00022552"/>
    </source>
</evidence>
<keyword evidence="5 7" id="KW-0949">S-adenosyl-L-methionine</keyword>
<feature type="binding site" evidence="7 8">
    <location>
        <position position="42"/>
    </location>
    <ligand>
        <name>S-adenosyl-L-methionine</name>
        <dbReference type="ChEBI" id="CHEBI:59789"/>
    </ligand>
</feature>
<dbReference type="Pfam" id="PF00398">
    <property type="entry name" value="RrnaAD"/>
    <property type="match status" value="1"/>
</dbReference>
<dbReference type="PANTHER" id="PTHR11727:SF7">
    <property type="entry name" value="DIMETHYLADENOSINE TRANSFERASE-RELATED"/>
    <property type="match status" value="1"/>
</dbReference>
<dbReference type="SUPFAM" id="SSF53335">
    <property type="entry name" value="S-adenosyl-L-methionine-dependent methyltransferases"/>
    <property type="match status" value="1"/>
</dbReference>
<dbReference type="EMBL" id="LR214972">
    <property type="protein sequence ID" value="VEU63374.1"/>
    <property type="molecule type" value="Genomic_DNA"/>
</dbReference>
<dbReference type="Gene3D" id="3.40.50.150">
    <property type="entry name" value="Vaccinia Virus protein VP39"/>
    <property type="match status" value="1"/>
</dbReference>
<evidence type="ECO:0000256" key="1">
    <source>
        <dbReference type="ARBA" id="ARBA00022490"/>
    </source>
</evidence>
<feature type="binding site" evidence="7 8">
    <location>
        <position position="16"/>
    </location>
    <ligand>
        <name>S-adenosyl-L-methionine</name>
        <dbReference type="ChEBI" id="CHEBI:59789"/>
    </ligand>
</feature>
<dbReference type="Proteomes" id="UP000289952">
    <property type="component" value="Chromosome"/>
</dbReference>
<dbReference type="InterPro" id="IPR023165">
    <property type="entry name" value="rRNA_Ade_diMease-like_C"/>
</dbReference>
<comment type="function">
    <text evidence="7">Specifically dimethylates two adjacent adenosines (A1518 and A1519) in the loop of a conserved hairpin near the 3'-end of 16S rRNA in the 30S particle. May play a critical role in biogenesis of 30S subunits.</text>
</comment>
<dbReference type="PROSITE" id="PS01131">
    <property type="entry name" value="RRNA_A_DIMETH"/>
    <property type="match status" value="1"/>
</dbReference>
<keyword evidence="4 7" id="KW-0808">Transferase</keyword>